<dbReference type="GO" id="GO:0003677">
    <property type="term" value="F:DNA binding"/>
    <property type="evidence" value="ECO:0007669"/>
    <property type="project" value="UniProtKB-KW"/>
</dbReference>
<dbReference type="GO" id="GO:0032259">
    <property type="term" value="P:methylation"/>
    <property type="evidence" value="ECO:0007669"/>
    <property type="project" value="UniProtKB-KW"/>
</dbReference>
<comment type="catalytic activity">
    <reaction evidence="7">
        <text>a 2'-deoxyadenosine in DNA + S-adenosyl-L-methionine = an N(6)-methyl-2'-deoxyadenosine in DNA + S-adenosyl-L-homocysteine + H(+)</text>
        <dbReference type="Rhea" id="RHEA:15197"/>
        <dbReference type="Rhea" id="RHEA-COMP:12418"/>
        <dbReference type="Rhea" id="RHEA-COMP:12419"/>
        <dbReference type="ChEBI" id="CHEBI:15378"/>
        <dbReference type="ChEBI" id="CHEBI:57856"/>
        <dbReference type="ChEBI" id="CHEBI:59789"/>
        <dbReference type="ChEBI" id="CHEBI:90615"/>
        <dbReference type="ChEBI" id="CHEBI:90616"/>
        <dbReference type="EC" id="2.1.1.72"/>
    </reaction>
</comment>
<feature type="coiled-coil region" evidence="8">
    <location>
        <begin position="307"/>
        <end position="343"/>
    </location>
</feature>
<evidence type="ECO:0000256" key="2">
    <source>
        <dbReference type="ARBA" id="ARBA00022603"/>
    </source>
</evidence>
<keyword evidence="4" id="KW-0949">S-adenosyl-L-methionine</keyword>
<protein>
    <recommendedName>
        <fullName evidence="1">site-specific DNA-methyltransferase (adenine-specific)</fullName>
        <ecNumber evidence="1">2.1.1.72</ecNumber>
    </recommendedName>
</protein>
<evidence type="ECO:0000256" key="5">
    <source>
        <dbReference type="ARBA" id="ARBA00022747"/>
    </source>
</evidence>
<evidence type="ECO:0000256" key="7">
    <source>
        <dbReference type="ARBA" id="ARBA00047942"/>
    </source>
</evidence>
<dbReference type="Pfam" id="PF07669">
    <property type="entry name" value="Eco57I"/>
    <property type="match status" value="1"/>
</dbReference>
<dbReference type="PANTHER" id="PTHR33841">
    <property type="entry name" value="DNA METHYLTRANSFERASE YEEA-RELATED"/>
    <property type="match status" value="1"/>
</dbReference>
<evidence type="ECO:0000256" key="1">
    <source>
        <dbReference type="ARBA" id="ARBA00011900"/>
    </source>
</evidence>
<feature type="domain" description="Type II methyltransferase M.TaqI-like" evidence="9">
    <location>
        <begin position="3"/>
        <end position="64"/>
    </location>
</feature>
<evidence type="ECO:0000259" key="9">
    <source>
        <dbReference type="Pfam" id="PF07669"/>
    </source>
</evidence>
<evidence type="ECO:0000256" key="8">
    <source>
        <dbReference type="SAM" id="Coils"/>
    </source>
</evidence>
<evidence type="ECO:0000256" key="4">
    <source>
        <dbReference type="ARBA" id="ARBA00022691"/>
    </source>
</evidence>
<keyword evidence="8" id="KW-0175">Coiled coil</keyword>
<dbReference type="InterPro" id="IPR025931">
    <property type="entry name" value="TaqI_C"/>
</dbReference>
<dbReference type="Gene3D" id="3.90.220.10">
    <property type="entry name" value="Adenine-n6-DNA-methyltransferase Taqi, Chain A, domain 2"/>
    <property type="match status" value="1"/>
</dbReference>
<dbReference type="SUPFAM" id="SSF116734">
    <property type="entry name" value="DNA methylase specificity domain"/>
    <property type="match status" value="1"/>
</dbReference>
<feature type="domain" description="TaqI-like C-terminal specificity" evidence="10">
    <location>
        <begin position="171"/>
        <end position="290"/>
    </location>
</feature>
<evidence type="ECO:0000313" key="11">
    <source>
        <dbReference type="EMBL" id="GAI83217.1"/>
    </source>
</evidence>
<sequence length="365" mass="42213">RASYKIDLYHVFIERGIHLLKSNGKLGYITPSNYLSNNGLVSLREIILENSYIEIINNITGKVFSGASIDTTITVLSKSNNKRKSLFIHSSWIEDHLDVVSTKEFDQNNFKENEGMIFISTSKKTKFKINTFELCEKYFIKFGMQLRDRKVYKSDVITKDQKKLITKYHRPCYTGKDVNNWNLGYSNLLAYFNREAKSGGCWDESIHNAKPKIIVRQIGVTPICALDEKGYCCLNTVFMIVSKAKTDVSLNFILGILNSSLIANFWKQNFSDLRQTFPKIKGSYLKKLPIASIDLKNKKDKQTHEQIVQLVDNLLKLNKELQKTKLETQRNQLQRAIDYSEKKIDELVYELYGLTKKEIEIIENS</sequence>
<organism evidence="11">
    <name type="scientific">marine sediment metagenome</name>
    <dbReference type="NCBI Taxonomy" id="412755"/>
    <lineage>
        <taxon>unclassified sequences</taxon>
        <taxon>metagenomes</taxon>
        <taxon>ecological metagenomes</taxon>
    </lineage>
</organism>
<evidence type="ECO:0000256" key="6">
    <source>
        <dbReference type="ARBA" id="ARBA00023125"/>
    </source>
</evidence>
<dbReference type="PANTHER" id="PTHR33841:SF1">
    <property type="entry name" value="DNA METHYLTRANSFERASE A"/>
    <property type="match status" value="1"/>
</dbReference>
<dbReference type="EMBL" id="BARW01006975">
    <property type="protein sequence ID" value="GAI83217.1"/>
    <property type="molecule type" value="Genomic_DNA"/>
</dbReference>
<dbReference type="GO" id="GO:0009307">
    <property type="term" value="P:DNA restriction-modification system"/>
    <property type="evidence" value="ECO:0007669"/>
    <property type="project" value="UniProtKB-KW"/>
</dbReference>
<dbReference type="InterPro" id="IPR050953">
    <property type="entry name" value="N4_N6_ade-DNA_methylase"/>
</dbReference>
<dbReference type="InterPro" id="IPR029063">
    <property type="entry name" value="SAM-dependent_MTases_sf"/>
</dbReference>
<evidence type="ECO:0000256" key="3">
    <source>
        <dbReference type="ARBA" id="ARBA00022679"/>
    </source>
</evidence>
<keyword evidence="6" id="KW-0238">DNA-binding</keyword>
<name>X1RR63_9ZZZZ</name>
<dbReference type="Pfam" id="PF12950">
    <property type="entry name" value="TaqI_C"/>
    <property type="match status" value="1"/>
</dbReference>
<keyword evidence="3" id="KW-0808">Transferase</keyword>
<proteinExistence type="predicted"/>
<reference evidence="11" key="1">
    <citation type="journal article" date="2014" name="Front. Microbiol.">
        <title>High frequency of phylogenetically diverse reductive dehalogenase-homologous genes in deep subseafloor sedimentary metagenomes.</title>
        <authorList>
            <person name="Kawai M."/>
            <person name="Futagami T."/>
            <person name="Toyoda A."/>
            <person name="Takaki Y."/>
            <person name="Nishi S."/>
            <person name="Hori S."/>
            <person name="Arai W."/>
            <person name="Tsubouchi T."/>
            <person name="Morono Y."/>
            <person name="Uchiyama I."/>
            <person name="Ito T."/>
            <person name="Fujiyama A."/>
            <person name="Inagaki F."/>
            <person name="Takami H."/>
        </authorList>
    </citation>
    <scope>NUCLEOTIDE SEQUENCE</scope>
    <source>
        <strain evidence="11">Expedition CK06-06</strain>
    </source>
</reference>
<comment type="caution">
    <text evidence="11">The sequence shown here is derived from an EMBL/GenBank/DDBJ whole genome shotgun (WGS) entry which is preliminary data.</text>
</comment>
<keyword evidence="5" id="KW-0680">Restriction system</keyword>
<dbReference type="EC" id="2.1.1.72" evidence="1"/>
<dbReference type="InterPro" id="IPR023135">
    <property type="entry name" value="N6_DNA_MeTrfase_TaqI_C"/>
</dbReference>
<dbReference type="InterPro" id="IPR011639">
    <property type="entry name" value="MethylTrfase_TaqI-like_dom"/>
</dbReference>
<feature type="non-terminal residue" evidence="11">
    <location>
        <position position="1"/>
    </location>
</feature>
<dbReference type="SUPFAM" id="SSF53335">
    <property type="entry name" value="S-adenosyl-L-methionine-dependent methyltransferases"/>
    <property type="match status" value="1"/>
</dbReference>
<dbReference type="AlphaFoldDB" id="X1RR63"/>
<dbReference type="GO" id="GO:0009007">
    <property type="term" value="F:site-specific DNA-methyltransferase (adenine-specific) activity"/>
    <property type="evidence" value="ECO:0007669"/>
    <property type="project" value="UniProtKB-EC"/>
</dbReference>
<dbReference type="Gene3D" id="3.40.50.150">
    <property type="entry name" value="Vaccinia Virus protein VP39"/>
    <property type="match status" value="1"/>
</dbReference>
<gene>
    <name evidence="11" type="ORF">S12H4_14618</name>
</gene>
<keyword evidence="2" id="KW-0489">Methyltransferase</keyword>
<accession>X1RR63</accession>
<evidence type="ECO:0000259" key="10">
    <source>
        <dbReference type="Pfam" id="PF12950"/>
    </source>
</evidence>